<evidence type="ECO:0000256" key="1">
    <source>
        <dbReference type="ARBA" id="ARBA00022679"/>
    </source>
</evidence>
<dbReference type="PANTHER" id="PTHR12788:SF10">
    <property type="entry name" value="PROTEIN-TYROSINE SULFOTRANSFERASE"/>
    <property type="match status" value="1"/>
</dbReference>
<accession>A0A370WWE0</accession>
<dbReference type="EMBL" id="QRBF01000010">
    <property type="protein sequence ID" value="RDS80337.1"/>
    <property type="molecule type" value="Genomic_DNA"/>
</dbReference>
<comment type="caution">
    <text evidence="2">The sequence shown here is derived from an EMBL/GenBank/DDBJ whole genome shotgun (WGS) entry which is preliminary data.</text>
</comment>
<sequence length="386" mass="44078">MDLCHPSPSGARTFSGHLLHACVICVNLQLPDALSCSVVQKQRDARIRSQKSRGRQQLMQRTFVVGCPRSGTTIVQAMLARHPQVFTLPETGFFPRLLGGLHYRLGDEGAAPRRRTLARRLGLTRRYGRREFLDLQRALLDPAQVPKRAPWLQSTCVAQFIATLDRLATQAGRSVWIEKTPNHLLYLTEIERYLPGARFIHVIRPGMDVLASITDAELRYGNKAFSGGLMLWAQRWNRAVEIHRSRIGMRHHHFVFLEDLVRNPLEEWRRLCTFLSLRTNVPLDQTCHQRIADPKSEPWKQDALSGLPHQSDSKVESLFGPQMREWLRERLNSYEELYAASSLAYNREDSFRTPLSKSIWPAEKSAAEVVDMSIPPAVTDGRFRAA</sequence>
<dbReference type="Proteomes" id="UP000255334">
    <property type="component" value="Unassembled WGS sequence"/>
</dbReference>
<proteinExistence type="predicted"/>
<dbReference type="Gene3D" id="3.40.50.300">
    <property type="entry name" value="P-loop containing nucleotide triphosphate hydrolases"/>
    <property type="match status" value="1"/>
</dbReference>
<gene>
    <name evidence="2" type="ORF">DWU99_19650</name>
</gene>
<organism evidence="2 3">
    <name type="scientific">Dyella psychrodurans</name>
    <dbReference type="NCBI Taxonomy" id="1927960"/>
    <lineage>
        <taxon>Bacteria</taxon>
        <taxon>Pseudomonadati</taxon>
        <taxon>Pseudomonadota</taxon>
        <taxon>Gammaproteobacteria</taxon>
        <taxon>Lysobacterales</taxon>
        <taxon>Rhodanobacteraceae</taxon>
        <taxon>Dyella</taxon>
    </lineage>
</organism>
<dbReference type="SUPFAM" id="SSF52540">
    <property type="entry name" value="P-loop containing nucleoside triphosphate hydrolases"/>
    <property type="match status" value="1"/>
</dbReference>
<protein>
    <submittedName>
        <fullName evidence="2">Sulfotransferase</fullName>
    </submittedName>
</protein>
<dbReference type="GO" id="GO:0008476">
    <property type="term" value="F:protein-tyrosine sulfotransferase activity"/>
    <property type="evidence" value="ECO:0007669"/>
    <property type="project" value="InterPro"/>
</dbReference>
<evidence type="ECO:0000313" key="3">
    <source>
        <dbReference type="Proteomes" id="UP000255334"/>
    </source>
</evidence>
<dbReference type="InterPro" id="IPR026634">
    <property type="entry name" value="TPST-like"/>
</dbReference>
<name>A0A370WWE0_9GAMM</name>
<keyword evidence="1 2" id="KW-0808">Transferase</keyword>
<dbReference type="PANTHER" id="PTHR12788">
    <property type="entry name" value="PROTEIN-TYROSINE SULFOTRANSFERASE 2"/>
    <property type="match status" value="1"/>
</dbReference>
<keyword evidence="3" id="KW-1185">Reference proteome</keyword>
<dbReference type="InterPro" id="IPR027417">
    <property type="entry name" value="P-loop_NTPase"/>
</dbReference>
<reference evidence="2 3" key="1">
    <citation type="submission" date="2018-07" db="EMBL/GenBank/DDBJ databases">
        <title>Dyella monticola sp. nov. and Dyella psychrodurans sp. nov. isolated from monsoon evergreen broad-leaved forest soil of Dinghu Mountain, China.</title>
        <authorList>
            <person name="Gao Z."/>
            <person name="Qiu L."/>
        </authorList>
    </citation>
    <scope>NUCLEOTIDE SEQUENCE [LARGE SCALE GENOMIC DNA]</scope>
    <source>
        <strain evidence="2 3">4MSK11</strain>
    </source>
</reference>
<evidence type="ECO:0000313" key="2">
    <source>
        <dbReference type="EMBL" id="RDS80337.1"/>
    </source>
</evidence>
<dbReference type="Pfam" id="PF13469">
    <property type="entry name" value="Sulfotransfer_3"/>
    <property type="match status" value="1"/>
</dbReference>
<dbReference type="AlphaFoldDB" id="A0A370WWE0"/>